<reference evidence="2 3" key="1">
    <citation type="submission" date="2011-02" db="EMBL/GenBank/DDBJ databases">
        <authorList>
            <person name="Muzny D."/>
            <person name="Qin X."/>
            <person name="Deng J."/>
            <person name="Jiang H."/>
            <person name="Liu Y."/>
            <person name="Qu J."/>
            <person name="Song X.-Z."/>
            <person name="Zhang L."/>
            <person name="Thornton R."/>
            <person name="Coyle M."/>
            <person name="Francisco L."/>
            <person name="Jackson L."/>
            <person name="Javaid M."/>
            <person name="Korchina V."/>
            <person name="Kovar C."/>
            <person name="Mata R."/>
            <person name="Mathew T."/>
            <person name="Ngo R."/>
            <person name="Nguyen L."/>
            <person name="Nguyen N."/>
            <person name="Okwuonu G."/>
            <person name="Ongeri F."/>
            <person name="Pham C."/>
            <person name="Simmons D."/>
            <person name="Wilczek-Boney K."/>
            <person name="Hale W."/>
            <person name="Jakkamsetti A."/>
            <person name="Pham P."/>
            <person name="Ruth R."/>
            <person name="San Lucas F."/>
            <person name="Warren J."/>
            <person name="Zhang J."/>
            <person name="Zhao Z."/>
            <person name="Zhou C."/>
            <person name="Zhu D."/>
            <person name="Lee S."/>
            <person name="Bess C."/>
            <person name="Blankenburg K."/>
            <person name="Forbes L."/>
            <person name="Fu Q."/>
            <person name="Gubbala S."/>
            <person name="Hirani K."/>
            <person name="Jayaseelan J.C."/>
            <person name="Lara F."/>
            <person name="Munidasa M."/>
            <person name="Palculict T."/>
            <person name="Patil S."/>
            <person name="Pu L.-L."/>
            <person name="Saada N."/>
            <person name="Tang L."/>
            <person name="Weissenberger G."/>
            <person name="Zhu Y."/>
            <person name="Hemphill L."/>
            <person name="Shang Y."/>
            <person name="Youmans B."/>
            <person name="Ayvaz T."/>
            <person name="Ross M."/>
            <person name="Santibanez J."/>
            <person name="Aqrawi P."/>
            <person name="Gross S."/>
            <person name="Joshi V."/>
            <person name="Fowler G."/>
            <person name="Nazareth L."/>
            <person name="Reid J."/>
            <person name="Worley K."/>
            <person name="Petrosino J."/>
            <person name="Highlander S."/>
            <person name="Gibbs R."/>
        </authorList>
    </citation>
    <scope>NUCLEOTIDE SEQUENCE [LARGE SCALE GENOMIC DNA]</scope>
    <source>
        <strain evidence="2 3">ATCC BAA-1200</strain>
    </source>
</reference>
<dbReference type="HAMAP" id="MF_00122">
    <property type="entry name" value="GatC"/>
    <property type="match status" value="1"/>
</dbReference>
<evidence type="ECO:0000313" key="2">
    <source>
        <dbReference type="EMBL" id="EGF10441.1"/>
    </source>
</evidence>
<dbReference type="GO" id="GO:0005524">
    <property type="term" value="F:ATP binding"/>
    <property type="evidence" value="ECO:0007669"/>
    <property type="project" value="UniProtKB-KW"/>
</dbReference>
<dbReference type="PANTHER" id="PTHR15004:SF0">
    <property type="entry name" value="GLUTAMYL-TRNA(GLN) AMIDOTRANSFERASE SUBUNIT C, MITOCHONDRIAL"/>
    <property type="match status" value="1"/>
</dbReference>
<dbReference type="Pfam" id="PF02686">
    <property type="entry name" value="GatC"/>
    <property type="match status" value="1"/>
</dbReference>
<accession>F2BDR0</accession>
<dbReference type="GO" id="GO:0070681">
    <property type="term" value="P:glutaminyl-tRNAGln biosynthesis via transamidation"/>
    <property type="evidence" value="ECO:0007669"/>
    <property type="project" value="TreeGrafter"/>
</dbReference>
<dbReference type="GO" id="GO:0050566">
    <property type="term" value="F:asparaginyl-tRNA synthase (glutamine-hydrolyzing) activity"/>
    <property type="evidence" value="ECO:0007669"/>
    <property type="project" value="RHEA"/>
</dbReference>
<dbReference type="PANTHER" id="PTHR15004">
    <property type="entry name" value="GLUTAMYL-TRNA(GLN) AMIDOTRANSFERASE SUBUNIT C, MITOCHONDRIAL"/>
    <property type="match status" value="1"/>
</dbReference>
<dbReference type="AlphaFoldDB" id="F2BDR0"/>
<gene>
    <name evidence="1 2" type="primary">gatC</name>
    <name evidence="2" type="ORF">HMPREF9123_1849</name>
</gene>
<dbReference type="NCBIfam" id="TIGR00135">
    <property type="entry name" value="gatC"/>
    <property type="match status" value="1"/>
</dbReference>
<comment type="catalytic activity">
    <reaction evidence="1">
        <text>L-glutamyl-tRNA(Gln) + L-glutamine + ATP + H2O = L-glutaminyl-tRNA(Gln) + L-glutamate + ADP + phosphate + H(+)</text>
        <dbReference type="Rhea" id="RHEA:17521"/>
        <dbReference type="Rhea" id="RHEA-COMP:9681"/>
        <dbReference type="Rhea" id="RHEA-COMP:9684"/>
        <dbReference type="ChEBI" id="CHEBI:15377"/>
        <dbReference type="ChEBI" id="CHEBI:15378"/>
        <dbReference type="ChEBI" id="CHEBI:29985"/>
        <dbReference type="ChEBI" id="CHEBI:30616"/>
        <dbReference type="ChEBI" id="CHEBI:43474"/>
        <dbReference type="ChEBI" id="CHEBI:58359"/>
        <dbReference type="ChEBI" id="CHEBI:78520"/>
        <dbReference type="ChEBI" id="CHEBI:78521"/>
        <dbReference type="ChEBI" id="CHEBI:456216"/>
    </reaction>
</comment>
<keyword evidence="1" id="KW-0067">ATP-binding</keyword>
<proteinExistence type="inferred from homology"/>
<sequence length="105" mass="11911">MLINFKEIFMSLTPADVEKIARLSRLELNADEQAAMLGELNSVFAMVEKMRQTDTDGIAPMTHPHDLPLRLREDTVTEADHAAEYQACAPDVRNRLYIVPQVIEE</sequence>
<comment type="subunit">
    <text evidence="1">Heterotrimer of A, B and C subunits.</text>
</comment>
<protein>
    <recommendedName>
        <fullName evidence="1">Aspartyl/glutamyl-tRNA(Asn/Gln) amidotransferase subunit C</fullName>
        <shortName evidence="1">Asp/Glu-ADT subunit C</shortName>
        <ecNumber evidence="1">6.3.5.-</ecNumber>
    </recommendedName>
</protein>
<dbReference type="Gene3D" id="1.10.20.60">
    <property type="entry name" value="Glu-tRNAGln amidotransferase C subunit, N-terminal domain"/>
    <property type="match status" value="1"/>
</dbReference>
<evidence type="ECO:0000256" key="1">
    <source>
        <dbReference type="HAMAP-Rule" id="MF_00122"/>
    </source>
</evidence>
<dbReference type="Proteomes" id="UP000004105">
    <property type="component" value="Unassembled WGS sequence"/>
</dbReference>
<evidence type="ECO:0000313" key="3">
    <source>
        <dbReference type="Proteomes" id="UP000004105"/>
    </source>
</evidence>
<keyword evidence="1" id="KW-0648">Protein biosynthesis</keyword>
<dbReference type="EC" id="6.3.5.-" evidence="1"/>
<dbReference type="GO" id="GO:0006450">
    <property type="term" value="P:regulation of translational fidelity"/>
    <property type="evidence" value="ECO:0007669"/>
    <property type="project" value="InterPro"/>
</dbReference>
<dbReference type="InterPro" id="IPR036113">
    <property type="entry name" value="Asp/Glu-ADT_sf_sub_c"/>
</dbReference>
<keyword evidence="2" id="KW-0808">Transferase</keyword>
<dbReference type="HOGENOM" id="CLU_105899_1_0_4"/>
<keyword evidence="3" id="KW-1185">Reference proteome</keyword>
<dbReference type="GO" id="GO:0016740">
    <property type="term" value="F:transferase activity"/>
    <property type="evidence" value="ECO:0007669"/>
    <property type="project" value="UniProtKB-KW"/>
</dbReference>
<organism evidence="2 3">
    <name type="scientific">Neisseria bacilliformis ATCC BAA-1200</name>
    <dbReference type="NCBI Taxonomy" id="888742"/>
    <lineage>
        <taxon>Bacteria</taxon>
        <taxon>Pseudomonadati</taxon>
        <taxon>Pseudomonadota</taxon>
        <taxon>Betaproteobacteria</taxon>
        <taxon>Neisseriales</taxon>
        <taxon>Neisseriaceae</taxon>
        <taxon>Neisseria</taxon>
    </lineage>
</organism>
<comment type="similarity">
    <text evidence="1">Belongs to the GatC family.</text>
</comment>
<comment type="catalytic activity">
    <reaction evidence="1">
        <text>L-aspartyl-tRNA(Asn) + L-glutamine + ATP + H2O = L-asparaginyl-tRNA(Asn) + L-glutamate + ADP + phosphate + 2 H(+)</text>
        <dbReference type="Rhea" id="RHEA:14513"/>
        <dbReference type="Rhea" id="RHEA-COMP:9674"/>
        <dbReference type="Rhea" id="RHEA-COMP:9677"/>
        <dbReference type="ChEBI" id="CHEBI:15377"/>
        <dbReference type="ChEBI" id="CHEBI:15378"/>
        <dbReference type="ChEBI" id="CHEBI:29985"/>
        <dbReference type="ChEBI" id="CHEBI:30616"/>
        <dbReference type="ChEBI" id="CHEBI:43474"/>
        <dbReference type="ChEBI" id="CHEBI:58359"/>
        <dbReference type="ChEBI" id="CHEBI:78515"/>
        <dbReference type="ChEBI" id="CHEBI:78516"/>
        <dbReference type="ChEBI" id="CHEBI:456216"/>
    </reaction>
</comment>
<dbReference type="STRING" id="267212.GCA_001063965_01129"/>
<comment type="caution">
    <text evidence="2">The sequence shown here is derived from an EMBL/GenBank/DDBJ whole genome shotgun (WGS) entry which is preliminary data.</text>
</comment>
<name>F2BDR0_9NEIS</name>
<keyword evidence="1" id="KW-0547">Nucleotide-binding</keyword>
<dbReference type="InterPro" id="IPR003837">
    <property type="entry name" value="GatC"/>
</dbReference>
<dbReference type="GO" id="GO:0050567">
    <property type="term" value="F:glutaminyl-tRNA synthase (glutamine-hydrolyzing) activity"/>
    <property type="evidence" value="ECO:0007669"/>
    <property type="project" value="UniProtKB-UniRule"/>
</dbReference>
<dbReference type="SUPFAM" id="SSF141000">
    <property type="entry name" value="Glu-tRNAGln amidotransferase C subunit"/>
    <property type="match status" value="1"/>
</dbReference>
<comment type="function">
    <text evidence="1">Allows the formation of correctly charged Asn-tRNA(Asn) or Gln-tRNA(Gln) through the transamidation of misacylated Asp-tRNA(Asn) or Glu-tRNA(Gln) in organisms which lack either or both of asparaginyl-tRNA or glutaminyl-tRNA synthetases. The reaction takes place in the presence of glutamine and ATP through an activated phospho-Asp-tRNA(Asn) or phospho-Glu-tRNA(Gln).</text>
</comment>
<dbReference type="EMBL" id="AFAY01000037">
    <property type="protein sequence ID" value="EGF10441.1"/>
    <property type="molecule type" value="Genomic_DNA"/>
</dbReference>
<dbReference type="GO" id="GO:0006412">
    <property type="term" value="P:translation"/>
    <property type="evidence" value="ECO:0007669"/>
    <property type="project" value="UniProtKB-UniRule"/>
</dbReference>
<keyword evidence="1 2" id="KW-0436">Ligase</keyword>